<dbReference type="Gene3D" id="3.30.300.20">
    <property type="match status" value="1"/>
</dbReference>
<dbReference type="InterPro" id="IPR015946">
    <property type="entry name" value="KH_dom-like_a/b"/>
</dbReference>
<reference evidence="1 2" key="1">
    <citation type="submission" date="2019-03" db="EMBL/GenBank/DDBJ databases">
        <title>Genomic Encyclopedia of Type Strains, Phase III (KMG-III): the genomes of soil and plant-associated and newly described type strains.</title>
        <authorList>
            <person name="Whitman W."/>
        </authorList>
    </citation>
    <scope>NUCLEOTIDE SEQUENCE [LARGE SCALE GENOMIC DNA]</scope>
    <source>
        <strain evidence="1 2">CGMCC 1.7660</strain>
    </source>
</reference>
<name>A0A4R6WLI6_9PROT</name>
<sequence>MKASVTWIDGGTYAAESGSGHGLLMDAPIVAGKPTIAPSPMELVLIGTGGCTSVDVVSILQKGRHDVRGCVCRLESTRAETPPKVFTRINMHFIVTGKELKPEAVQRAIDLSAEKYCSASIMLAKTATITHSFEIVAAD</sequence>
<dbReference type="PANTHER" id="PTHR34352">
    <property type="entry name" value="PROTEIN YHFA"/>
    <property type="match status" value="1"/>
</dbReference>
<dbReference type="InterPro" id="IPR036102">
    <property type="entry name" value="OsmC/Ohrsf"/>
</dbReference>
<proteinExistence type="predicted"/>
<dbReference type="PANTHER" id="PTHR34352:SF1">
    <property type="entry name" value="PROTEIN YHFA"/>
    <property type="match status" value="1"/>
</dbReference>
<comment type="caution">
    <text evidence="1">The sequence shown here is derived from an EMBL/GenBank/DDBJ whole genome shotgun (WGS) entry which is preliminary data.</text>
</comment>
<gene>
    <name evidence="1" type="ORF">A8950_3318</name>
</gene>
<keyword evidence="2" id="KW-1185">Reference proteome</keyword>
<dbReference type="Proteomes" id="UP000295783">
    <property type="component" value="Unassembled WGS sequence"/>
</dbReference>
<evidence type="ECO:0000313" key="2">
    <source>
        <dbReference type="Proteomes" id="UP000295783"/>
    </source>
</evidence>
<dbReference type="InterPro" id="IPR003718">
    <property type="entry name" value="OsmC/Ohr_fam"/>
</dbReference>
<dbReference type="Gene3D" id="2.20.25.10">
    <property type="match status" value="1"/>
</dbReference>
<dbReference type="NCBIfam" id="NF008009">
    <property type="entry name" value="PRK10738.1"/>
    <property type="match status" value="1"/>
</dbReference>
<accession>A0A4R6WLI6</accession>
<dbReference type="Pfam" id="PF02566">
    <property type="entry name" value="OsmC"/>
    <property type="match status" value="1"/>
</dbReference>
<dbReference type="OrthoDB" id="9804010at2"/>
<dbReference type="SUPFAM" id="SSF82784">
    <property type="entry name" value="OsmC-like"/>
    <property type="match status" value="1"/>
</dbReference>
<dbReference type="RefSeq" id="WP_133614766.1">
    <property type="nucleotide sequence ID" value="NZ_SNYW01000012.1"/>
</dbReference>
<evidence type="ECO:0000313" key="1">
    <source>
        <dbReference type="EMBL" id="TDQ78857.1"/>
    </source>
</evidence>
<protein>
    <submittedName>
        <fullName evidence="1">Putative redox protein</fullName>
    </submittedName>
</protein>
<dbReference type="AlphaFoldDB" id="A0A4R6WLI6"/>
<organism evidence="1 2">
    <name type="scientific">Dongia mobilis</name>
    <dbReference type="NCBI Taxonomy" id="578943"/>
    <lineage>
        <taxon>Bacteria</taxon>
        <taxon>Pseudomonadati</taxon>
        <taxon>Pseudomonadota</taxon>
        <taxon>Alphaproteobacteria</taxon>
        <taxon>Rhodospirillales</taxon>
        <taxon>Dongiaceae</taxon>
        <taxon>Dongia</taxon>
    </lineage>
</organism>
<dbReference type="EMBL" id="SNYW01000012">
    <property type="protein sequence ID" value="TDQ78857.1"/>
    <property type="molecule type" value="Genomic_DNA"/>
</dbReference>